<dbReference type="Pfam" id="PF17963">
    <property type="entry name" value="Big_9"/>
    <property type="match status" value="1"/>
</dbReference>
<dbReference type="SUPFAM" id="SSF49265">
    <property type="entry name" value="Fibronectin type III"/>
    <property type="match status" value="1"/>
</dbReference>
<evidence type="ECO:0000259" key="3">
    <source>
        <dbReference type="PROSITE" id="PS50853"/>
    </source>
</evidence>
<dbReference type="InterPro" id="IPR003961">
    <property type="entry name" value="FN3_dom"/>
</dbReference>
<accession>A0ABM8GRI3</accession>
<evidence type="ECO:0000256" key="2">
    <source>
        <dbReference type="ARBA" id="ARBA00023326"/>
    </source>
</evidence>
<dbReference type="PROSITE" id="PS50853">
    <property type="entry name" value="FN3"/>
    <property type="match status" value="1"/>
</dbReference>
<reference evidence="5" key="1">
    <citation type="journal article" date="2019" name="Int. J. Syst. Evol. Microbiol.">
        <title>The Global Catalogue of Microorganisms (GCM) 10K type strain sequencing project: providing services to taxonomists for standard genome sequencing and annotation.</title>
        <authorList>
            <consortium name="The Broad Institute Genomics Platform"/>
            <consortium name="The Broad Institute Genome Sequencing Center for Infectious Disease"/>
            <person name="Wu L."/>
            <person name="Ma J."/>
        </authorList>
    </citation>
    <scope>NUCLEOTIDE SEQUENCE [LARGE SCALE GENOMIC DNA]</scope>
    <source>
        <strain evidence="5">NBRC 108728</strain>
    </source>
</reference>
<dbReference type="Gene3D" id="2.60.40.10">
    <property type="entry name" value="Immunoglobulins"/>
    <property type="match status" value="1"/>
</dbReference>
<feature type="domain" description="Fibronectin type-III" evidence="3">
    <location>
        <begin position="469"/>
        <end position="559"/>
    </location>
</feature>
<dbReference type="CDD" id="cd00063">
    <property type="entry name" value="FN3"/>
    <property type="match status" value="1"/>
</dbReference>
<dbReference type="SMART" id="SM00060">
    <property type="entry name" value="FN3"/>
    <property type="match status" value="1"/>
</dbReference>
<evidence type="ECO:0000313" key="4">
    <source>
        <dbReference type="EMBL" id="BDZ51026.1"/>
    </source>
</evidence>
<keyword evidence="2" id="KW-0119">Carbohydrate metabolism</keyword>
<evidence type="ECO:0000313" key="5">
    <source>
        <dbReference type="Proteomes" id="UP001321486"/>
    </source>
</evidence>
<keyword evidence="1" id="KW-0378">Hydrolase</keyword>
<dbReference type="Gene3D" id="2.60.40.2810">
    <property type="match status" value="1"/>
</dbReference>
<proteinExistence type="predicted"/>
<dbReference type="Proteomes" id="UP001321486">
    <property type="component" value="Chromosome"/>
</dbReference>
<dbReference type="EMBL" id="AP027732">
    <property type="protein sequence ID" value="BDZ51026.1"/>
    <property type="molecule type" value="Genomic_DNA"/>
</dbReference>
<sequence length="580" mass="60456">MTAVKPNDKTVKATILPNGVVRVTPPKQAKTYGLVYTVTNAVGGASSNFITVKVDPKAELNYPEASDSTLTLSDVLGRKTVDVNVLANVFFADGNVSTLGLGVEPGYGKTAVVTGKHRIRVTVTNQSQIIPFYVSHPDDPSIKAYAFIRVPGFDDALPQIKESAPALTVTSEKPLTIDLNKYVVSTGANGVRLTDSSTVRATHADGSNLVVNSTTLRYTSAAAFFGQASISFQVTDGTSASDPNGHTATLVLPITVTARANQPPVFNGTTIDLEPGDSRTLDLTRLTTYKYPRDIGQLRYSVTTPDTNGFSASLSGQRLTVRADSSAKKNATATIGLTVRDAASAAQAGSITLAVVGSTRPLAIAASDSAITKRGSTTTVDVLANDEATNPFPGQPLKVVAIRGLGGSSLPAGVKVTPSTDKSRLTVAVSASAKPLDTHLQYQLADVTNDPSRYVWGDVTISVEDVPDAPAAPIRSGTFVGGQLTLAYQAPVANNSPITSYRLTGTSAGGTYSKNCGTSTLCTLTDLDPGAQYRFSVQAINAIGTSAASPQSIPYSADFVPAAPTGVTLTPRPRRRTRSS</sequence>
<dbReference type="Pfam" id="PF00041">
    <property type="entry name" value="fn3"/>
    <property type="match status" value="1"/>
</dbReference>
<dbReference type="InterPro" id="IPR036116">
    <property type="entry name" value="FN3_sf"/>
</dbReference>
<gene>
    <name evidence="4" type="ORF">GCM10025867_32670</name>
</gene>
<keyword evidence="1" id="KW-0326">Glycosidase</keyword>
<keyword evidence="5" id="KW-1185">Reference proteome</keyword>
<protein>
    <recommendedName>
        <fullName evidence="3">Fibronectin type-III domain-containing protein</fullName>
    </recommendedName>
</protein>
<evidence type="ECO:0000256" key="1">
    <source>
        <dbReference type="ARBA" id="ARBA00023295"/>
    </source>
</evidence>
<dbReference type="InterPro" id="IPR013783">
    <property type="entry name" value="Ig-like_fold"/>
</dbReference>
<keyword evidence="2" id="KW-0624">Polysaccharide degradation</keyword>
<organism evidence="4 5">
    <name type="scientific">Frondihabitans sucicola</name>
    <dbReference type="NCBI Taxonomy" id="1268041"/>
    <lineage>
        <taxon>Bacteria</taxon>
        <taxon>Bacillati</taxon>
        <taxon>Actinomycetota</taxon>
        <taxon>Actinomycetes</taxon>
        <taxon>Micrococcales</taxon>
        <taxon>Microbacteriaceae</taxon>
        <taxon>Frondihabitans</taxon>
    </lineage>
</organism>
<name>A0ABM8GRI3_9MICO</name>